<dbReference type="Proteomes" id="UP001107558">
    <property type="component" value="Chromosome 2"/>
</dbReference>
<organism evidence="1 2">
    <name type="scientific">Polypedilum vanderplanki</name>
    <name type="common">Sleeping chironomid midge</name>
    <dbReference type="NCBI Taxonomy" id="319348"/>
    <lineage>
        <taxon>Eukaryota</taxon>
        <taxon>Metazoa</taxon>
        <taxon>Ecdysozoa</taxon>
        <taxon>Arthropoda</taxon>
        <taxon>Hexapoda</taxon>
        <taxon>Insecta</taxon>
        <taxon>Pterygota</taxon>
        <taxon>Neoptera</taxon>
        <taxon>Endopterygota</taxon>
        <taxon>Diptera</taxon>
        <taxon>Nematocera</taxon>
        <taxon>Chironomoidea</taxon>
        <taxon>Chironomidae</taxon>
        <taxon>Chironominae</taxon>
        <taxon>Polypedilum</taxon>
        <taxon>Polypedilum</taxon>
    </lineage>
</organism>
<keyword evidence="2" id="KW-1185">Reference proteome</keyword>
<comment type="caution">
    <text evidence="1">The sequence shown here is derived from an EMBL/GenBank/DDBJ whole genome shotgun (WGS) entry which is preliminary data.</text>
</comment>
<name>A0A9J6C800_POLVA</name>
<protein>
    <submittedName>
        <fullName evidence="1">Uncharacterized protein</fullName>
    </submittedName>
</protein>
<proteinExistence type="predicted"/>
<dbReference type="OrthoDB" id="10249567at2759"/>
<dbReference type="EMBL" id="JADBJN010000002">
    <property type="protein sequence ID" value="KAG5678069.1"/>
    <property type="molecule type" value="Genomic_DNA"/>
</dbReference>
<dbReference type="AlphaFoldDB" id="A0A9J6C800"/>
<sequence length="188" mass="21494">MSKAVNNEDLCYEKQIEETNKYGNALLAELIAEKIADHKRKLSGRIQIKEEVKIYKKEIDKLRSLKIGNVHNILNVKEENDPSIQIEAANKLILKIEKILNENISYDASAVISNEEFLELKNNIHALQSLNSIITEDPSNTSESKLIKVNEYLQNINNLLDKTQTLCTTVKECQHNLIKQASEVINYM</sequence>
<reference evidence="1" key="1">
    <citation type="submission" date="2021-03" db="EMBL/GenBank/DDBJ databases">
        <title>Chromosome level genome of the anhydrobiotic midge Polypedilum vanderplanki.</title>
        <authorList>
            <person name="Yoshida Y."/>
            <person name="Kikawada T."/>
            <person name="Gusev O."/>
        </authorList>
    </citation>
    <scope>NUCLEOTIDE SEQUENCE</scope>
    <source>
        <strain evidence="1">NIAS01</strain>
        <tissue evidence="1">Whole body or cell culture</tissue>
    </source>
</reference>
<gene>
    <name evidence="1" type="ORF">PVAND_007771</name>
</gene>
<evidence type="ECO:0000313" key="1">
    <source>
        <dbReference type="EMBL" id="KAG5678069.1"/>
    </source>
</evidence>
<evidence type="ECO:0000313" key="2">
    <source>
        <dbReference type="Proteomes" id="UP001107558"/>
    </source>
</evidence>
<accession>A0A9J6C800</accession>